<evidence type="ECO:0000313" key="2">
    <source>
        <dbReference type="Proteomes" id="UP000319732"/>
    </source>
</evidence>
<dbReference type="PANTHER" id="PTHR48098">
    <property type="entry name" value="ENTEROCHELIN ESTERASE-RELATED"/>
    <property type="match status" value="1"/>
</dbReference>
<dbReference type="AlphaFoldDB" id="A0A545TM32"/>
<evidence type="ECO:0000313" key="1">
    <source>
        <dbReference type="EMBL" id="TQV78290.1"/>
    </source>
</evidence>
<comment type="caution">
    <text evidence="1">The sequence shown here is derived from an EMBL/GenBank/DDBJ whole genome shotgun (WGS) entry which is preliminary data.</text>
</comment>
<reference evidence="1 2" key="1">
    <citation type="submission" date="2019-06" db="EMBL/GenBank/DDBJ databases">
        <title>Whole genome sequence for Cellvibrionaceae sp. R142.</title>
        <authorList>
            <person name="Wang G."/>
        </authorList>
    </citation>
    <scope>NUCLEOTIDE SEQUENCE [LARGE SCALE GENOMIC DNA]</scope>
    <source>
        <strain evidence="1 2">R142</strain>
    </source>
</reference>
<keyword evidence="1" id="KW-0378">Hydrolase</keyword>
<keyword evidence="2" id="KW-1185">Reference proteome</keyword>
<dbReference type="SUPFAM" id="SSF53474">
    <property type="entry name" value="alpha/beta-Hydrolases"/>
    <property type="match status" value="1"/>
</dbReference>
<dbReference type="InterPro" id="IPR000801">
    <property type="entry name" value="Esterase-like"/>
</dbReference>
<dbReference type="InterPro" id="IPR029058">
    <property type="entry name" value="AB_hydrolase_fold"/>
</dbReference>
<organism evidence="1 2">
    <name type="scientific">Exilibacterium tricleocarpae</name>
    <dbReference type="NCBI Taxonomy" id="2591008"/>
    <lineage>
        <taxon>Bacteria</taxon>
        <taxon>Pseudomonadati</taxon>
        <taxon>Pseudomonadota</taxon>
        <taxon>Gammaproteobacteria</taxon>
        <taxon>Cellvibrionales</taxon>
        <taxon>Cellvibrionaceae</taxon>
        <taxon>Exilibacterium</taxon>
    </lineage>
</organism>
<sequence>MDMKKRLLVVFLFLLPLTTLKAGEQKSLELPRIQVVPIQDPNTGREYELLIKLPGGYDKSGDKKHPVIYFTDAMWHVEILSATVEYVIEDAILVGITWQKNLAAAKHEWSSRGRDLVPALGKDSKGEAHKYLTFLRSEVIKYIESSYRANPDNRTYFGYSVGGLFGAYTLLSQPDTFKNYIIGSPWFGPYLTSLFEPGSHKVSKDLLKQTNVFISHGALEEKLSDKVAIFVSQLKSRKIANLSLESAVIESADHTTAFPKTSVRSIYWLADRLKP</sequence>
<dbReference type="Gene3D" id="3.40.50.1820">
    <property type="entry name" value="alpha/beta hydrolase"/>
    <property type="match status" value="1"/>
</dbReference>
<protein>
    <submittedName>
        <fullName evidence="1">Alpha/beta hydrolase</fullName>
    </submittedName>
</protein>
<dbReference type="GO" id="GO:0016787">
    <property type="term" value="F:hydrolase activity"/>
    <property type="evidence" value="ECO:0007669"/>
    <property type="project" value="UniProtKB-KW"/>
</dbReference>
<dbReference type="InterPro" id="IPR050583">
    <property type="entry name" value="Mycobacterial_A85_antigen"/>
</dbReference>
<dbReference type="PANTHER" id="PTHR48098:SF6">
    <property type="entry name" value="FERRI-BACILLIBACTIN ESTERASE BESA"/>
    <property type="match status" value="1"/>
</dbReference>
<proteinExistence type="predicted"/>
<dbReference type="EMBL" id="VHSG01000013">
    <property type="protein sequence ID" value="TQV78290.1"/>
    <property type="molecule type" value="Genomic_DNA"/>
</dbReference>
<dbReference type="Proteomes" id="UP000319732">
    <property type="component" value="Unassembled WGS sequence"/>
</dbReference>
<gene>
    <name evidence="1" type="ORF">FKG94_13935</name>
</gene>
<dbReference type="OrthoDB" id="6381520at2"/>
<accession>A0A545TM32</accession>
<dbReference type="Pfam" id="PF00756">
    <property type="entry name" value="Esterase"/>
    <property type="match status" value="1"/>
</dbReference>
<name>A0A545TM32_9GAMM</name>